<protein>
    <submittedName>
        <fullName evidence="1">Uncharacterized protein</fullName>
    </submittedName>
</protein>
<dbReference type="PATRIC" id="fig|1337887.3.peg.4813"/>
<evidence type="ECO:0000313" key="1">
    <source>
        <dbReference type="EMBL" id="ERM00084.1"/>
    </source>
</evidence>
<name>U4V5X7_9HYPH</name>
<accession>U4V5X7</accession>
<organism evidence="1 2">
    <name type="scientific">Brucella intermedia 229E</name>
    <dbReference type="NCBI Taxonomy" id="1337887"/>
    <lineage>
        <taxon>Bacteria</taxon>
        <taxon>Pseudomonadati</taxon>
        <taxon>Pseudomonadota</taxon>
        <taxon>Alphaproteobacteria</taxon>
        <taxon>Hyphomicrobiales</taxon>
        <taxon>Brucellaceae</taxon>
        <taxon>Brucella/Ochrobactrum group</taxon>
        <taxon>Brucella</taxon>
    </lineage>
</organism>
<reference evidence="1 2" key="1">
    <citation type="journal article" date="2014" name="FEMS Microbiol. Lett.">
        <title>Genome sequencing analysis reveals virulence-related gene content of Ochrobactrum intermedium strain 229E, a urease-positive strain isolated from the human gastric niche.</title>
        <authorList>
            <person name="Kulkarni G.J."/>
            <person name="Shetty S."/>
            <person name="Dharne M.S."/>
            <person name="Shouche Y.S."/>
        </authorList>
    </citation>
    <scope>NUCLEOTIDE SEQUENCE [LARGE SCALE GENOMIC DNA]</scope>
    <source>
        <strain evidence="1 2">229E</strain>
    </source>
</reference>
<dbReference type="Proteomes" id="UP000016842">
    <property type="component" value="Unassembled WGS sequence"/>
</dbReference>
<gene>
    <name evidence="1" type="ORF">Q644_06985</name>
</gene>
<proteinExistence type="predicted"/>
<comment type="caution">
    <text evidence="1">The sequence shown here is derived from an EMBL/GenBank/DDBJ whole genome shotgun (WGS) entry which is preliminary data.</text>
</comment>
<sequence>MADQDTLAFIKGVLANNTPGMISLEMILAKSHEERLALVERAIDWSAQELVKNRHVKQEMTEDGLSIEIVGLLKAMGGFDAGHDTQYGGHCDIVVEASGDFLWIAEAKKHKDYDWLLGGFEQLDRRYSTGLAGQDVGEMIIYCFGGARADLVLAEYQTRLESARKDVVFDGAIAGGLFRRSKHTHMNTGSDFRVRHTIVPPLYFKPTK</sequence>
<dbReference type="EMBL" id="ASXJ01000343">
    <property type="protein sequence ID" value="ERM00084.1"/>
    <property type="molecule type" value="Genomic_DNA"/>
</dbReference>
<evidence type="ECO:0000313" key="2">
    <source>
        <dbReference type="Proteomes" id="UP000016842"/>
    </source>
</evidence>
<dbReference type="AlphaFoldDB" id="U4V5X7"/>